<organism evidence="3 4">
    <name type="scientific">Candidatus Roizmanbacteria bacterium RIFCSPHIGHO2_02_FULL_37_24</name>
    <dbReference type="NCBI Taxonomy" id="1802037"/>
    <lineage>
        <taxon>Bacteria</taxon>
        <taxon>Candidatus Roizmaniibacteriota</taxon>
    </lineage>
</organism>
<evidence type="ECO:0000259" key="2">
    <source>
        <dbReference type="Pfam" id="PF00534"/>
    </source>
</evidence>
<evidence type="ECO:0000313" key="3">
    <source>
        <dbReference type="EMBL" id="OGK22633.1"/>
    </source>
</evidence>
<comment type="caution">
    <text evidence="3">The sequence shown here is derived from an EMBL/GenBank/DDBJ whole genome shotgun (WGS) entry which is preliminary data.</text>
</comment>
<feature type="domain" description="Glycosyl transferase family 1" evidence="2">
    <location>
        <begin position="168"/>
        <end position="340"/>
    </location>
</feature>
<dbReference type="Proteomes" id="UP000177159">
    <property type="component" value="Unassembled WGS sequence"/>
</dbReference>
<dbReference type="CDD" id="cd03809">
    <property type="entry name" value="GT4_MtfB-like"/>
    <property type="match status" value="1"/>
</dbReference>
<keyword evidence="1" id="KW-0808">Transferase</keyword>
<dbReference type="PANTHER" id="PTHR46401:SF2">
    <property type="entry name" value="GLYCOSYLTRANSFERASE WBBK-RELATED"/>
    <property type="match status" value="1"/>
</dbReference>
<dbReference type="AlphaFoldDB" id="A0A1F7GUQ7"/>
<proteinExistence type="predicted"/>
<evidence type="ECO:0000256" key="1">
    <source>
        <dbReference type="ARBA" id="ARBA00022679"/>
    </source>
</evidence>
<dbReference type="Pfam" id="PF00534">
    <property type="entry name" value="Glycos_transf_1"/>
    <property type="match status" value="1"/>
</dbReference>
<reference evidence="3 4" key="1">
    <citation type="journal article" date="2016" name="Nat. Commun.">
        <title>Thousands of microbial genomes shed light on interconnected biogeochemical processes in an aquifer system.</title>
        <authorList>
            <person name="Anantharaman K."/>
            <person name="Brown C.T."/>
            <person name="Hug L.A."/>
            <person name="Sharon I."/>
            <person name="Castelle C.J."/>
            <person name="Probst A.J."/>
            <person name="Thomas B.C."/>
            <person name="Singh A."/>
            <person name="Wilkins M.J."/>
            <person name="Karaoz U."/>
            <person name="Brodie E.L."/>
            <person name="Williams K.H."/>
            <person name="Hubbard S.S."/>
            <person name="Banfield J.F."/>
        </authorList>
    </citation>
    <scope>NUCLEOTIDE SEQUENCE [LARGE SCALE GENOMIC DNA]</scope>
</reference>
<protein>
    <recommendedName>
        <fullName evidence="2">Glycosyl transferase family 1 domain-containing protein</fullName>
    </recommendedName>
</protein>
<dbReference type="InterPro" id="IPR001296">
    <property type="entry name" value="Glyco_trans_1"/>
</dbReference>
<dbReference type="Gene3D" id="3.40.50.2000">
    <property type="entry name" value="Glycogen Phosphorylase B"/>
    <property type="match status" value="2"/>
</dbReference>
<name>A0A1F7GUQ7_9BACT</name>
<gene>
    <name evidence="3" type="ORF">A3C24_00390</name>
</gene>
<sequence length="358" mass="40976">MTRIIIFDPSEQDKIGAFRGGGRVLQIFKENLAGQAEFISNLKNVSKNDTLIIPFWKPFEEPITNKKIAHKQHVIIFDVIPVKFPEHFPPGIRGSIALWKNKRALKHYDKIITISEHSKRDIMKYLGIENDKVDVVYPTTQKVFFDLKNEIGDLKINSQISPPAGGLKSPFALYVGDANWNKNLVNLAKAIKQANMTCLFVGKEFEILKSANRRIQDDEKNTNYKHPELEEFHQFIQEVRNDSRFVFPGYVSDETLISLYQSAVCNVLVSRDEGFGLSYLEASTQKCPSVLSDIPVFHEVAEDTAIFADPHDPAKIAEAIQKYFIDDSFRKKMGEKAYERSKKFSPEEFRKQITSKIL</sequence>
<dbReference type="EMBL" id="MFZM01000037">
    <property type="protein sequence ID" value="OGK22633.1"/>
    <property type="molecule type" value="Genomic_DNA"/>
</dbReference>
<dbReference type="SUPFAM" id="SSF53756">
    <property type="entry name" value="UDP-Glycosyltransferase/glycogen phosphorylase"/>
    <property type="match status" value="1"/>
</dbReference>
<dbReference type="GO" id="GO:0016757">
    <property type="term" value="F:glycosyltransferase activity"/>
    <property type="evidence" value="ECO:0007669"/>
    <property type="project" value="InterPro"/>
</dbReference>
<evidence type="ECO:0000313" key="4">
    <source>
        <dbReference type="Proteomes" id="UP000177159"/>
    </source>
</evidence>
<accession>A0A1F7GUQ7</accession>
<dbReference type="PANTHER" id="PTHR46401">
    <property type="entry name" value="GLYCOSYLTRANSFERASE WBBK-RELATED"/>
    <property type="match status" value="1"/>
</dbReference>